<dbReference type="Proteomes" id="UP001519460">
    <property type="component" value="Unassembled WGS sequence"/>
</dbReference>
<comment type="caution">
    <text evidence="3">The sequence shown here is derived from an EMBL/GenBank/DDBJ whole genome shotgun (WGS) entry which is preliminary data.</text>
</comment>
<evidence type="ECO:0000256" key="1">
    <source>
        <dbReference type="SAM" id="MobiDB-lite"/>
    </source>
</evidence>
<keyword evidence="2" id="KW-0472">Membrane</keyword>
<keyword evidence="2" id="KW-0812">Transmembrane</keyword>
<feature type="transmembrane region" description="Helical" evidence="2">
    <location>
        <begin position="37"/>
        <end position="57"/>
    </location>
</feature>
<evidence type="ECO:0000313" key="3">
    <source>
        <dbReference type="EMBL" id="KAK7500609.1"/>
    </source>
</evidence>
<evidence type="ECO:0000256" key="2">
    <source>
        <dbReference type="SAM" id="Phobius"/>
    </source>
</evidence>
<evidence type="ECO:0000313" key="4">
    <source>
        <dbReference type="Proteomes" id="UP001519460"/>
    </source>
</evidence>
<protein>
    <submittedName>
        <fullName evidence="3">Uncharacterized protein</fullName>
    </submittedName>
</protein>
<feature type="compositionally biased region" description="Basic and acidic residues" evidence="1">
    <location>
        <begin position="112"/>
        <end position="137"/>
    </location>
</feature>
<feature type="region of interest" description="Disordered" evidence="1">
    <location>
        <begin position="85"/>
        <end position="184"/>
    </location>
</feature>
<reference evidence="3 4" key="1">
    <citation type="journal article" date="2023" name="Sci. Data">
        <title>Genome assembly of the Korean intertidal mud-creeper Batillaria attramentaria.</title>
        <authorList>
            <person name="Patra A.K."/>
            <person name="Ho P.T."/>
            <person name="Jun S."/>
            <person name="Lee S.J."/>
            <person name="Kim Y."/>
            <person name="Won Y.J."/>
        </authorList>
    </citation>
    <scope>NUCLEOTIDE SEQUENCE [LARGE SCALE GENOMIC DNA]</scope>
    <source>
        <strain evidence="3">Wonlab-2016</strain>
    </source>
</reference>
<accession>A0ABD0LMG9</accession>
<keyword evidence="2" id="KW-1133">Transmembrane helix</keyword>
<keyword evidence="4" id="KW-1185">Reference proteome</keyword>
<feature type="region of interest" description="Disordered" evidence="1">
    <location>
        <begin position="1"/>
        <end position="28"/>
    </location>
</feature>
<dbReference type="AlphaFoldDB" id="A0ABD0LMG9"/>
<organism evidence="3 4">
    <name type="scientific">Batillaria attramentaria</name>
    <dbReference type="NCBI Taxonomy" id="370345"/>
    <lineage>
        <taxon>Eukaryota</taxon>
        <taxon>Metazoa</taxon>
        <taxon>Spiralia</taxon>
        <taxon>Lophotrochozoa</taxon>
        <taxon>Mollusca</taxon>
        <taxon>Gastropoda</taxon>
        <taxon>Caenogastropoda</taxon>
        <taxon>Sorbeoconcha</taxon>
        <taxon>Cerithioidea</taxon>
        <taxon>Batillariidae</taxon>
        <taxon>Batillaria</taxon>
    </lineage>
</organism>
<name>A0ABD0LMG9_9CAEN</name>
<proteinExistence type="predicted"/>
<dbReference type="EMBL" id="JACVVK020000036">
    <property type="protein sequence ID" value="KAK7500609.1"/>
    <property type="molecule type" value="Genomic_DNA"/>
</dbReference>
<feature type="compositionally biased region" description="Low complexity" evidence="1">
    <location>
        <begin position="1"/>
        <end position="16"/>
    </location>
</feature>
<gene>
    <name evidence="3" type="ORF">BaRGS_00008184</name>
</gene>
<sequence length="184" mass="20096">MSTSSMSTSSMSTSSTDPPSNGGGSDDNGKEINPLPIIMSVAGFAVIVLIIFVILLIRRLRKLQPPTEQPQEEYVDQPMSMISAVIGGSVLPPEPQRKPSWFQRRKSGRKSKGFEDDPNPYDKPDDLDPPKPCRISDVDPYLTPVSEHAYTPLPRLPHPHGAVPLPTPSRGAEPMDLTLKRSGD</sequence>